<gene>
    <name evidence="2" type="ORF">G6N76_19085</name>
</gene>
<proteinExistence type="predicted"/>
<dbReference type="AlphaFoldDB" id="A0A6M1S635"/>
<accession>A0A6M1S635</accession>
<sequence>MDEPAGCIDRHHRLSDLIERIRNGRQCDAPGKMRKTAHLVQPQGKLSEDRPFRLFECPLAKRSMQRQGPEVRAGMDSDARPPFPVKTRQEFVEKWRVLIGGIDQITIQGNLASQIQNPCAPVTIGVSLRPSLADIGLQALSKMRGRHRSFGPGLRDQGSSHGAGGRRDLLQEFCPTRRIGNNVRQVRGRMLKAADVDRHIAPLK</sequence>
<name>A0A6M1S635_9HYPH</name>
<feature type="region of interest" description="Disordered" evidence="1">
    <location>
        <begin position="146"/>
        <end position="167"/>
    </location>
</feature>
<evidence type="ECO:0000256" key="1">
    <source>
        <dbReference type="SAM" id="MobiDB-lite"/>
    </source>
</evidence>
<evidence type="ECO:0000313" key="3">
    <source>
        <dbReference type="Proteomes" id="UP000477849"/>
    </source>
</evidence>
<protein>
    <submittedName>
        <fullName evidence="2">Uncharacterized protein</fullName>
    </submittedName>
</protein>
<reference evidence="2 3" key="1">
    <citation type="submission" date="2020-02" db="EMBL/GenBank/DDBJ databases">
        <title>Genome sequence of the type strain CCBAU10050 of Rhizobium daejeonense.</title>
        <authorList>
            <person name="Gao J."/>
            <person name="Sun J."/>
        </authorList>
    </citation>
    <scope>NUCLEOTIDE SEQUENCE [LARGE SCALE GENOMIC DNA]</scope>
    <source>
        <strain evidence="2 3">CCBAU10050</strain>
    </source>
</reference>
<keyword evidence="3" id="KW-1185">Reference proteome</keyword>
<feature type="region of interest" description="Disordered" evidence="1">
    <location>
        <begin position="63"/>
        <end position="83"/>
    </location>
</feature>
<dbReference type="EMBL" id="JAAKZH010000007">
    <property type="protein sequence ID" value="NGO65781.1"/>
    <property type="molecule type" value="Genomic_DNA"/>
</dbReference>
<dbReference type="Proteomes" id="UP000477849">
    <property type="component" value="Unassembled WGS sequence"/>
</dbReference>
<evidence type="ECO:0000313" key="2">
    <source>
        <dbReference type="EMBL" id="NGO65781.1"/>
    </source>
</evidence>
<comment type="caution">
    <text evidence="2">The sequence shown here is derived from an EMBL/GenBank/DDBJ whole genome shotgun (WGS) entry which is preliminary data.</text>
</comment>
<dbReference type="RefSeq" id="WP_163898165.1">
    <property type="nucleotide sequence ID" value="NZ_CP048425.1"/>
</dbReference>
<organism evidence="2 3">
    <name type="scientific">Rhizobium daejeonense</name>
    <dbReference type="NCBI Taxonomy" id="240521"/>
    <lineage>
        <taxon>Bacteria</taxon>
        <taxon>Pseudomonadati</taxon>
        <taxon>Pseudomonadota</taxon>
        <taxon>Alphaproteobacteria</taxon>
        <taxon>Hyphomicrobiales</taxon>
        <taxon>Rhizobiaceae</taxon>
        <taxon>Rhizobium/Agrobacterium group</taxon>
        <taxon>Rhizobium</taxon>
    </lineage>
</organism>